<dbReference type="AlphaFoldDB" id="A0A6P8IFC6"/>
<keyword evidence="1" id="KW-1185">Reference proteome</keyword>
<evidence type="ECO:0000313" key="2">
    <source>
        <dbReference type="RefSeq" id="XP_031565441.1"/>
    </source>
</evidence>
<proteinExistence type="predicted"/>
<accession>A0A6P8IFC6</accession>
<dbReference type="OrthoDB" id="5957190at2759"/>
<gene>
    <name evidence="2" type="primary">LOC116300671</name>
</gene>
<evidence type="ECO:0000313" key="1">
    <source>
        <dbReference type="Proteomes" id="UP000515163"/>
    </source>
</evidence>
<dbReference type="InParanoid" id="A0A6P8IFC6"/>
<protein>
    <submittedName>
        <fullName evidence="2">Uncharacterized protein LOC116300671</fullName>
    </submittedName>
</protein>
<dbReference type="RefSeq" id="XP_031565441.1">
    <property type="nucleotide sequence ID" value="XM_031709581.1"/>
</dbReference>
<organism evidence="1 2">
    <name type="scientific">Actinia tenebrosa</name>
    <name type="common">Australian red waratah sea anemone</name>
    <dbReference type="NCBI Taxonomy" id="6105"/>
    <lineage>
        <taxon>Eukaryota</taxon>
        <taxon>Metazoa</taxon>
        <taxon>Cnidaria</taxon>
        <taxon>Anthozoa</taxon>
        <taxon>Hexacorallia</taxon>
        <taxon>Actiniaria</taxon>
        <taxon>Actiniidae</taxon>
        <taxon>Actinia</taxon>
    </lineage>
</organism>
<dbReference type="KEGG" id="aten:116300671"/>
<sequence>MAAKPNQSELEAVSDIIQSLQQQANTFFKGMQMSSGSYFSIDDARANLNSLSNMTDTLQEKLKSSGMHAIPLDSEMLQLDCQATVRKGNEDSEAGKLTMQRVQMNCSAVNKTMSSLKK</sequence>
<dbReference type="Proteomes" id="UP000515163">
    <property type="component" value="Unplaced"/>
</dbReference>
<reference evidence="2" key="1">
    <citation type="submission" date="2025-08" db="UniProtKB">
        <authorList>
            <consortium name="RefSeq"/>
        </authorList>
    </citation>
    <scope>IDENTIFICATION</scope>
    <source>
        <tissue evidence="2">Tentacle</tissue>
    </source>
</reference>
<dbReference type="GeneID" id="116300671"/>
<name>A0A6P8IFC6_ACTTE</name>